<dbReference type="InterPro" id="IPR052917">
    <property type="entry name" value="Stress-Dev_Protein"/>
</dbReference>
<name>A0ABR5AVV0_BACBA</name>
<feature type="domain" description="Pyridoxamine 5'-phosphate oxidase N-terminal" evidence="1">
    <location>
        <begin position="36"/>
        <end position="154"/>
    </location>
</feature>
<protein>
    <submittedName>
        <fullName evidence="2">General stress protein 26</fullName>
    </submittedName>
</protein>
<accession>A0ABR5AVV0</accession>
<dbReference type="Proteomes" id="UP000031982">
    <property type="component" value="Unassembled WGS sequence"/>
</dbReference>
<dbReference type="PANTHER" id="PTHR34818:SF1">
    <property type="entry name" value="PROTEIN BLI-3"/>
    <property type="match status" value="1"/>
</dbReference>
<dbReference type="InterPro" id="IPR012349">
    <property type="entry name" value="Split_barrel_FMN-bd"/>
</dbReference>
<dbReference type="Pfam" id="PF01243">
    <property type="entry name" value="PNPOx_N"/>
    <property type="match status" value="1"/>
</dbReference>
<dbReference type="EMBL" id="JXLP01000005">
    <property type="protein sequence ID" value="KIL78845.1"/>
    <property type="molecule type" value="Genomic_DNA"/>
</dbReference>
<comment type="caution">
    <text evidence="2">The sequence shown here is derived from an EMBL/GenBank/DDBJ whole genome shotgun (WGS) entry which is preliminary data.</text>
</comment>
<organism evidence="2 3">
    <name type="scientific">Bacillus badius</name>
    <dbReference type="NCBI Taxonomy" id="1455"/>
    <lineage>
        <taxon>Bacteria</taxon>
        <taxon>Bacillati</taxon>
        <taxon>Bacillota</taxon>
        <taxon>Bacilli</taxon>
        <taxon>Bacillales</taxon>
        <taxon>Bacillaceae</taxon>
        <taxon>Pseudobacillus</taxon>
    </lineage>
</organism>
<evidence type="ECO:0000259" key="1">
    <source>
        <dbReference type="Pfam" id="PF01243"/>
    </source>
</evidence>
<evidence type="ECO:0000313" key="2">
    <source>
        <dbReference type="EMBL" id="KIL78845.1"/>
    </source>
</evidence>
<keyword evidence="3" id="KW-1185">Reference proteome</keyword>
<dbReference type="SUPFAM" id="SSF50475">
    <property type="entry name" value="FMN-binding split barrel"/>
    <property type="match status" value="1"/>
</dbReference>
<evidence type="ECO:0000313" key="3">
    <source>
        <dbReference type="Proteomes" id="UP000031982"/>
    </source>
</evidence>
<gene>
    <name evidence="2" type="ORF">SD77_3646</name>
</gene>
<sequence length="166" mass="19084">MNKGRICLFSLEEGIVKEESIRKKGAGNMEKLKTDILHILKEHKVGTLATVKNNKPHTRYMTFFNDDLTLYTPTGKDTYKVEEIEKNSNVHMLIGYSGEGRGDSFLEIEGTAQIDDSRETKERLWNEEIAKWFNGPEDPEYIVLQITPSTIRYMNDGEKTPQVLEL</sequence>
<proteinExistence type="predicted"/>
<reference evidence="2 3" key="1">
    <citation type="submission" date="2015-01" db="EMBL/GenBank/DDBJ databases">
        <title>Genome Assembly of Bacillus badius MTCC 1458.</title>
        <authorList>
            <person name="Verma A."/>
            <person name="Khatri I."/>
            <person name="Mual P."/>
            <person name="Subramanian S."/>
            <person name="Krishnamurthi S."/>
        </authorList>
    </citation>
    <scope>NUCLEOTIDE SEQUENCE [LARGE SCALE GENOMIC DNA]</scope>
    <source>
        <strain evidence="2 3">MTCC 1458</strain>
    </source>
</reference>
<dbReference type="InterPro" id="IPR011576">
    <property type="entry name" value="Pyridox_Oxase_N"/>
</dbReference>
<dbReference type="PANTHER" id="PTHR34818">
    <property type="entry name" value="PROTEIN BLI-3"/>
    <property type="match status" value="1"/>
</dbReference>
<dbReference type="Gene3D" id="2.30.110.10">
    <property type="entry name" value="Electron Transport, Fmn-binding Protein, Chain A"/>
    <property type="match status" value="1"/>
</dbReference>